<evidence type="ECO:0000313" key="2">
    <source>
        <dbReference type="Proteomes" id="UP000314294"/>
    </source>
</evidence>
<dbReference type="EMBL" id="SRLO01000147">
    <property type="protein sequence ID" value="TNN71613.1"/>
    <property type="molecule type" value="Genomic_DNA"/>
</dbReference>
<gene>
    <name evidence="1" type="ORF">EYF80_018138</name>
</gene>
<name>A0A4Z2I2Z7_9TELE</name>
<keyword evidence="2" id="KW-1185">Reference proteome</keyword>
<dbReference type="AlphaFoldDB" id="A0A4Z2I2Z7"/>
<proteinExistence type="predicted"/>
<comment type="caution">
    <text evidence="1">The sequence shown here is derived from an EMBL/GenBank/DDBJ whole genome shotgun (WGS) entry which is preliminary data.</text>
</comment>
<accession>A0A4Z2I2Z7</accession>
<organism evidence="1 2">
    <name type="scientific">Liparis tanakae</name>
    <name type="common">Tanaka's snailfish</name>
    <dbReference type="NCBI Taxonomy" id="230148"/>
    <lineage>
        <taxon>Eukaryota</taxon>
        <taxon>Metazoa</taxon>
        <taxon>Chordata</taxon>
        <taxon>Craniata</taxon>
        <taxon>Vertebrata</taxon>
        <taxon>Euteleostomi</taxon>
        <taxon>Actinopterygii</taxon>
        <taxon>Neopterygii</taxon>
        <taxon>Teleostei</taxon>
        <taxon>Neoteleostei</taxon>
        <taxon>Acanthomorphata</taxon>
        <taxon>Eupercaria</taxon>
        <taxon>Perciformes</taxon>
        <taxon>Cottioidei</taxon>
        <taxon>Cottales</taxon>
        <taxon>Liparidae</taxon>
        <taxon>Liparis</taxon>
    </lineage>
</organism>
<reference evidence="1 2" key="1">
    <citation type="submission" date="2019-03" db="EMBL/GenBank/DDBJ databases">
        <title>First draft genome of Liparis tanakae, snailfish: a comprehensive survey of snailfish specific genes.</title>
        <authorList>
            <person name="Kim W."/>
            <person name="Song I."/>
            <person name="Jeong J.-H."/>
            <person name="Kim D."/>
            <person name="Kim S."/>
            <person name="Ryu S."/>
            <person name="Song J.Y."/>
            <person name="Lee S.K."/>
        </authorList>
    </citation>
    <scope>NUCLEOTIDE SEQUENCE [LARGE SCALE GENOMIC DNA]</scope>
    <source>
        <tissue evidence="1">Muscle</tissue>
    </source>
</reference>
<sequence length="64" mass="7029">MEERPVAVETSEGLNPSTMITRLKVKLWRPGYVHFGLPGLPSLLHGATCQGHLLPHLSVNLDVD</sequence>
<dbReference type="Proteomes" id="UP000314294">
    <property type="component" value="Unassembled WGS sequence"/>
</dbReference>
<evidence type="ECO:0000313" key="1">
    <source>
        <dbReference type="EMBL" id="TNN71613.1"/>
    </source>
</evidence>
<protein>
    <submittedName>
        <fullName evidence="1">Uncharacterized protein</fullName>
    </submittedName>
</protein>